<dbReference type="Pfam" id="PF00877">
    <property type="entry name" value="NLPC_P60"/>
    <property type="match status" value="1"/>
</dbReference>
<feature type="domain" description="NlpC/P60" evidence="6">
    <location>
        <begin position="28"/>
        <end position="151"/>
    </location>
</feature>
<keyword evidence="3 7" id="KW-0378">Hydrolase</keyword>
<dbReference type="Gene3D" id="3.90.1720.10">
    <property type="entry name" value="endopeptidase domain like (from Nostoc punctiforme)"/>
    <property type="match status" value="1"/>
</dbReference>
<evidence type="ECO:0000256" key="5">
    <source>
        <dbReference type="SAM" id="SignalP"/>
    </source>
</evidence>
<dbReference type="InterPro" id="IPR051202">
    <property type="entry name" value="Peptidase_C40"/>
</dbReference>
<dbReference type="InterPro" id="IPR038765">
    <property type="entry name" value="Papain-like_cys_pep_sf"/>
</dbReference>
<feature type="chain" id="PRO_5010560508" evidence="5">
    <location>
        <begin position="29"/>
        <end position="159"/>
    </location>
</feature>
<keyword evidence="4" id="KW-0788">Thiol protease</keyword>
<dbReference type="PROSITE" id="PS51935">
    <property type="entry name" value="NLPC_P60"/>
    <property type="match status" value="1"/>
</dbReference>
<dbReference type="PANTHER" id="PTHR47053">
    <property type="entry name" value="MUREIN DD-ENDOPEPTIDASE MEPH-RELATED"/>
    <property type="match status" value="1"/>
</dbReference>
<gene>
    <name evidence="7" type="ORF">SAMN04244570_1639</name>
</gene>
<evidence type="ECO:0000256" key="3">
    <source>
        <dbReference type="ARBA" id="ARBA00022801"/>
    </source>
</evidence>
<evidence type="ECO:0000256" key="1">
    <source>
        <dbReference type="ARBA" id="ARBA00007074"/>
    </source>
</evidence>
<evidence type="ECO:0000256" key="4">
    <source>
        <dbReference type="ARBA" id="ARBA00022807"/>
    </source>
</evidence>
<proteinExistence type="inferred from homology"/>
<keyword evidence="8" id="KW-1185">Reference proteome</keyword>
<organism evidence="7 8">
    <name type="scientific">Sporosarcina newyorkensis</name>
    <dbReference type="NCBI Taxonomy" id="759851"/>
    <lineage>
        <taxon>Bacteria</taxon>
        <taxon>Bacillati</taxon>
        <taxon>Bacillota</taxon>
        <taxon>Bacilli</taxon>
        <taxon>Bacillales</taxon>
        <taxon>Caryophanaceae</taxon>
        <taxon>Sporosarcina</taxon>
    </lineage>
</organism>
<evidence type="ECO:0000259" key="6">
    <source>
        <dbReference type="PROSITE" id="PS51935"/>
    </source>
</evidence>
<name>A0A1T4Y1T8_9BACL</name>
<comment type="similarity">
    <text evidence="1">Belongs to the peptidase C40 family.</text>
</comment>
<dbReference type="RefSeq" id="WP_009765887.1">
    <property type="nucleotide sequence ID" value="NZ_FUYJ01000002.1"/>
</dbReference>
<sequence>MKLLKKTFSVLAMSILLLVAPFAGQADASTKSTNITKTATSLTGIKYRYGGTTKAGFDCSGYVGYVFNQNGLKVARTSSGLYASGKPVKKSNLTSGDLVFFNTSGKGVSHVGIYVGNGKFAHASTSKGVRVDKLNDPYYWGKRYVGAKRIAGVHQVAAK</sequence>
<accession>A0A1T4Y1T8</accession>
<keyword evidence="5" id="KW-0732">Signal</keyword>
<dbReference type="PANTHER" id="PTHR47053:SF1">
    <property type="entry name" value="MUREIN DD-ENDOPEPTIDASE MEPH-RELATED"/>
    <property type="match status" value="1"/>
</dbReference>
<dbReference type="Proteomes" id="UP000190042">
    <property type="component" value="Unassembled WGS sequence"/>
</dbReference>
<dbReference type="GO" id="GO:0006508">
    <property type="term" value="P:proteolysis"/>
    <property type="evidence" value="ECO:0007669"/>
    <property type="project" value="UniProtKB-KW"/>
</dbReference>
<keyword evidence="2" id="KW-0645">Protease</keyword>
<dbReference type="AlphaFoldDB" id="A0A1T4Y1T8"/>
<dbReference type="GO" id="GO:0008234">
    <property type="term" value="F:cysteine-type peptidase activity"/>
    <property type="evidence" value="ECO:0007669"/>
    <property type="project" value="UniProtKB-KW"/>
</dbReference>
<dbReference type="EMBL" id="FUYJ01000002">
    <property type="protein sequence ID" value="SKA95448.1"/>
    <property type="molecule type" value="Genomic_DNA"/>
</dbReference>
<evidence type="ECO:0000256" key="2">
    <source>
        <dbReference type="ARBA" id="ARBA00022670"/>
    </source>
</evidence>
<dbReference type="InterPro" id="IPR000064">
    <property type="entry name" value="NLP_P60_dom"/>
</dbReference>
<evidence type="ECO:0000313" key="8">
    <source>
        <dbReference type="Proteomes" id="UP000190042"/>
    </source>
</evidence>
<protein>
    <submittedName>
        <fullName evidence="7">Cell wall-associated hydrolase, NlpC family</fullName>
    </submittedName>
</protein>
<dbReference type="SUPFAM" id="SSF54001">
    <property type="entry name" value="Cysteine proteinases"/>
    <property type="match status" value="1"/>
</dbReference>
<evidence type="ECO:0000313" key="7">
    <source>
        <dbReference type="EMBL" id="SKA95448.1"/>
    </source>
</evidence>
<feature type="signal peptide" evidence="5">
    <location>
        <begin position="1"/>
        <end position="28"/>
    </location>
</feature>
<reference evidence="8" key="1">
    <citation type="submission" date="2017-02" db="EMBL/GenBank/DDBJ databases">
        <authorList>
            <person name="Varghese N."/>
            <person name="Submissions S."/>
        </authorList>
    </citation>
    <scope>NUCLEOTIDE SEQUENCE [LARGE SCALE GENOMIC DNA]</scope>
    <source>
        <strain evidence="8">DSM 23966</strain>
    </source>
</reference>